<dbReference type="PANTHER" id="PTHR38045:SF1">
    <property type="entry name" value="HEPARINASE II_III-LIKE PROTEIN"/>
    <property type="match status" value="1"/>
</dbReference>
<keyword evidence="1" id="KW-0732">Signal</keyword>
<proteinExistence type="predicted"/>
<evidence type="ECO:0000313" key="2">
    <source>
        <dbReference type="EMBL" id="SDE58761.1"/>
    </source>
</evidence>
<evidence type="ECO:0008006" key="4">
    <source>
        <dbReference type="Google" id="ProtNLM"/>
    </source>
</evidence>
<dbReference type="Proteomes" id="UP000182114">
    <property type="component" value="Unassembled WGS sequence"/>
</dbReference>
<evidence type="ECO:0000313" key="3">
    <source>
        <dbReference type="Proteomes" id="UP000182114"/>
    </source>
</evidence>
<dbReference type="Gene3D" id="2.70.98.70">
    <property type="match status" value="1"/>
</dbReference>
<accession>A0A1G7E521</accession>
<dbReference type="EMBL" id="FNBD01000002">
    <property type="protein sequence ID" value="SDE58761.1"/>
    <property type="molecule type" value="Genomic_DNA"/>
</dbReference>
<dbReference type="AlphaFoldDB" id="A0A1G7E521"/>
<evidence type="ECO:0000256" key="1">
    <source>
        <dbReference type="SAM" id="SignalP"/>
    </source>
</evidence>
<name>A0A1G7E521_9FLAO</name>
<organism evidence="2 3">
    <name type="scientific">Cellulophaga baltica</name>
    <dbReference type="NCBI Taxonomy" id="76594"/>
    <lineage>
        <taxon>Bacteria</taxon>
        <taxon>Pseudomonadati</taxon>
        <taxon>Bacteroidota</taxon>
        <taxon>Flavobacteriia</taxon>
        <taxon>Flavobacteriales</taxon>
        <taxon>Flavobacteriaceae</taxon>
        <taxon>Cellulophaga</taxon>
    </lineage>
</organism>
<gene>
    <name evidence="2" type="ORF">SAMN04487992_10295</name>
</gene>
<sequence length="654" mass="72717">MRTNNIHMKKKSAIVICLSFLCSFTLVFSATIQKEAPLDIREFLKHADGETIYPSARQLEMLKKVIPTKAYQPAPAGSDRVYWNAIAATPSGKAYLQEALTMLSKAPEVPISDEIYRRANKEGNRGIYKPRYYRTMERLEHFILAECLENKGQFVPQIHTYLQAILDMKSWLHPNHDDAENGVLEGRRVSIDLGARKFGGVLALASSLLEDELSEAMRDAIKEQLQWRITDNYLQSSKVPDENNHWLNGTSNWNSVCTSGSVLVTISNSDSSEERVAAIGSAINSMKYYLSGFGADGYCSEGLGYWGYGFNHYLYLAQMLSDYTDGKINLIAFDNPEKLKRVGNFPEHFEIQQGTCAPFSDGVSHIKSAGSNFAEVLSSKYYGAKKPSEIRMEEAVEQIMAWNNPILFSAAETPSEQKSVLKGHTYFDDFGMVISRGKQKVPFSIALKAGHNAENHNHSDVGTYSIVLGEDFMTGDIGAPSYIAGSFSPDNKARSSWGHPVPKINNTLQANGRAFEGKIIETVFEDTIDKVVMDLKSAYAIPLLKSLTRTILNDKDGTGTITIEDDVVSTAPIAFGTAIMTYSQYEFIDDHTVLLTSEHQKLKVEIKSKQGALKITDEKVPVIHLREGGTAYRIGIDFVKPIKKGKITITYTPL</sequence>
<reference evidence="3" key="1">
    <citation type="submission" date="2016-10" db="EMBL/GenBank/DDBJ databases">
        <authorList>
            <person name="Varghese N."/>
            <person name="Submissions S."/>
        </authorList>
    </citation>
    <scope>NUCLEOTIDE SEQUENCE [LARGE SCALE GENOMIC DNA]</scope>
    <source>
        <strain evidence="3">DSM 24729</strain>
    </source>
</reference>
<dbReference type="Gene3D" id="1.50.10.100">
    <property type="entry name" value="Chondroitin AC/alginate lyase"/>
    <property type="match status" value="1"/>
</dbReference>
<protein>
    <recommendedName>
        <fullName evidence="4">Heparinase II/III-like protein</fullName>
    </recommendedName>
</protein>
<dbReference type="SUPFAM" id="SSF48230">
    <property type="entry name" value="Chondroitin AC/alginate lyase"/>
    <property type="match status" value="1"/>
</dbReference>
<dbReference type="InterPro" id="IPR008929">
    <property type="entry name" value="Chondroitin_lyas"/>
</dbReference>
<feature type="chain" id="PRO_5010266999" description="Heparinase II/III-like protein" evidence="1">
    <location>
        <begin position="30"/>
        <end position="654"/>
    </location>
</feature>
<keyword evidence="3" id="KW-1185">Reference proteome</keyword>
<feature type="signal peptide" evidence="1">
    <location>
        <begin position="1"/>
        <end position="29"/>
    </location>
</feature>
<dbReference type="PANTHER" id="PTHR38045">
    <property type="entry name" value="CHROMOSOME 1, WHOLE GENOME SHOTGUN SEQUENCE"/>
    <property type="match status" value="1"/>
</dbReference>